<name>A0A2C8FBW1_9BACT</name>
<evidence type="ECO:0000259" key="7">
    <source>
        <dbReference type="Pfam" id="PF10509"/>
    </source>
</evidence>
<accession>A0A2C8FBW1</accession>
<dbReference type="KEGG" id="pprf:DPRO_2750"/>
<evidence type="ECO:0000256" key="3">
    <source>
        <dbReference type="ARBA" id="ARBA00022741"/>
    </source>
</evidence>
<keyword evidence="9" id="KW-1185">Reference proteome</keyword>
<dbReference type="RefSeq" id="WP_097012503.1">
    <property type="nucleotide sequence ID" value="NZ_LT907975.1"/>
</dbReference>
<dbReference type="SUPFAM" id="SSF54211">
    <property type="entry name" value="Ribosomal protein S5 domain 2-like"/>
    <property type="match status" value="1"/>
</dbReference>
<dbReference type="PRINTS" id="PR00959">
    <property type="entry name" value="MEVGALKINASE"/>
</dbReference>
<evidence type="ECO:0000313" key="9">
    <source>
        <dbReference type="Proteomes" id="UP000219215"/>
    </source>
</evidence>
<keyword evidence="3" id="KW-0547">Nucleotide-binding</keyword>
<reference evidence="9" key="1">
    <citation type="submission" date="2017-09" db="EMBL/GenBank/DDBJ databases">
        <authorList>
            <person name="Regsiter A."/>
            <person name="William W."/>
        </authorList>
    </citation>
    <scope>NUCLEOTIDE SEQUENCE [LARGE SCALE GENOMIC DNA]</scope>
    <source>
        <strain evidence="9">500-1</strain>
    </source>
</reference>
<keyword evidence="5" id="KW-0067">ATP-binding</keyword>
<evidence type="ECO:0000256" key="2">
    <source>
        <dbReference type="ARBA" id="ARBA00022679"/>
    </source>
</evidence>
<gene>
    <name evidence="8" type="ORF">DPRO_2750</name>
</gene>
<evidence type="ECO:0000313" key="8">
    <source>
        <dbReference type="EMBL" id="SOB59660.1"/>
    </source>
</evidence>
<dbReference type="PANTHER" id="PTHR10457:SF7">
    <property type="entry name" value="GALACTOKINASE-RELATED"/>
    <property type="match status" value="1"/>
</dbReference>
<evidence type="ECO:0000259" key="6">
    <source>
        <dbReference type="Pfam" id="PF00288"/>
    </source>
</evidence>
<dbReference type="Pfam" id="PF00288">
    <property type="entry name" value="GHMP_kinases_N"/>
    <property type="match status" value="1"/>
</dbReference>
<dbReference type="EC" id="2.7.1.6" evidence="8"/>
<dbReference type="EMBL" id="LT907975">
    <property type="protein sequence ID" value="SOB59660.1"/>
    <property type="molecule type" value="Genomic_DNA"/>
</dbReference>
<evidence type="ECO:0000256" key="1">
    <source>
        <dbReference type="ARBA" id="ARBA00006566"/>
    </source>
</evidence>
<dbReference type="GO" id="GO:0006012">
    <property type="term" value="P:galactose metabolic process"/>
    <property type="evidence" value="ECO:0007669"/>
    <property type="project" value="InterPro"/>
</dbReference>
<organism evidence="8 9">
    <name type="scientific">Pseudodesulfovibrio profundus</name>
    <dbReference type="NCBI Taxonomy" id="57320"/>
    <lineage>
        <taxon>Bacteria</taxon>
        <taxon>Pseudomonadati</taxon>
        <taxon>Thermodesulfobacteriota</taxon>
        <taxon>Desulfovibrionia</taxon>
        <taxon>Desulfovibrionales</taxon>
        <taxon>Desulfovibrionaceae</taxon>
    </lineage>
</organism>
<dbReference type="InterPro" id="IPR019539">
    <property type="entry name" value="GalKase_N"/>
</dbReference>
<dbReference type="PROSITE" id="PS00627">
    <property type="entry name" value="GHMP_KINASES_ATP"/>
    <property type="match status" value="1"/>
</dbReference>
<dbReference type="GO" id="GO:0005524">
    <property type="term" value="F:ATP binding"/>
    <property type="evidence" value="ECO:0007669"/>
    <property type="project" value="UniProtKB-KW"/>
</dbReference>
<proteinExistence type="inferred from homology"/>
<dbReference type="Proteomes" id="UP000219215">
    <property type="component" value="Chromosome DPRO"/>
</dbReference>
<dbReference type="SUPFAM" id="SSF55060">
    <property type="entry name" value="GHMP Kinase, C-terminal domain"/>
    <property type="match status" value="1"/>
</dbReference>
<dbReference type="Gene3D" id="3.30.230.10">
    <property type="match status" value="1"/>
</dbReference>
<dbReference type="InterPro" id="IPR006206">
    <property type="entry name" value="Mevalonate/galactokinase"/>
</dbReference>
<evidence type="ECO:0000256" key="5">
    <source>
        <dbReference type="ARBA" id="ARBA00022840"/>
    </source>
</evidence>
<protein>
    <submittedName>
        <fullName evidence="8">Galactokinase</fullName>
        <ecNumber evidence="8">2.7.1.6</ecNumber>
    </submittedName>
</protein>
<dbReference type="PANTHER" id="PTHR10457">
    <property type="entry name" value="MEVALONATE KINASE/GALACTOKINASE"/>
    <property type="match status" value="1"/>
</dbReference>
<dbReference type="PRINTS" id="PR00473">
    <property type="entry name" value="GALCTOKINASE"/>
</dbReference>
<keyword evidence="4 8" id="KW-0418">Kinase</keyword>
<dbReference type="InterPro" id="IPR006203">
    <property type="entry name" value="GHMP_knse_ATP-bd_CS"/>
</dbReference>
<dbReference type="GO" id="GO:0004335">
    <property type="term" value="F:galactokinase activity"/>
    <property type="evidence" value="ECO:0007669"/>
    <property type="project" value="UniProtKB-EC"/>
</dbReference>
<dbReference type="InterPro" id="IPR014721">
    <property type="entry name" value="Ribsml_uS5_D2-typ_fold_subgr"/>
</dbReference>
<dbReference type="GO" id="GO:0005829">
    <property type="term" value="C:cytosol"/>
    <property type="evidence" value="ECO:0007669"/>
    <property type="project" value="TreeGrafter"/>
</dbReference>
<dbReference type="InterPro" id="IPR000705">
    <property type="entry name" value="Galactokinase"/>
</dbReference>
<dbReference type="InterPro" id="IPR020568">
    <property type="entry name" value="Ribosomal_Su5_D2-typ_SF"/>
</dbReference>
<dbReference type="InterPro" id="IPR006204">
    <property type="entry name" value="GHMP_kinase_N_dom"/>
</dbReference>
<dbReference type="Pfam" id="PF10509">
    <property type="entry name" value="GalKase_gal_bdg"/>
    <property type="match status" value="1"/>
</dbReference>
<evidence type="ECO:0000256" key="4">
    <source>
        <dbReference type="ARBA" id="ARBA00022777"/>
    </source>
</evidence>
<dbReference type="PIRSF" id="PIRSF000530">
    <property type="entry name" value="Galactokinase"/>
    <property type="match status" value="1"/>
</dbReference>
<comment type="similarity">
    <text evidence="1">Belongs to the GHMP kinase family. GalK subfamily.</text>
</comment>
<dbReference type="InterPro" id="IPR036554">
    <property type="entry name" value="GHMP_kinase_C_sf"/>
</dbReference>
<dbReference type="AlphaFoldDB" id="A0A2C8FBW1"/>
<keyword evidence="2 8" id="KW-0808">Transferase</keyword>
<feature type="domain" description="GHMP kinase N-terminal" evidence="6">
    <location>
        <begin position="130"/>
        <end position="216"/>
    </location>
</feature>
<dbReference type="OrthoDB" id="250531at2"/>
<feature type="domain" description="Galactokinase N-terminal" evidence="7">
    <location>
        <begin position="51"/>
        <end position="90"/>
    </location>
</feature>
<dbReference type="Gene3D" id="3.30.70.890">
    <property type="entry name" value="GHMP kinase, C-terminal domain"/>
    <property type="match status" value="1"/>
</dbReference>
<sequence>METVVGYLSALRSGALDESLIALYGEAALVRQKERVRTLLRRMERGFDSGQRAALVSAPGRTELGGNHTDHNNGVVLAAAVHFDCLALATPGGGKAIRMRSEGFPGTIEVDLSDTAPRPEEADTPQALIRGVADGLVKAGYRIGPFNACVAGEVPMGAGLSSSAAFEICVGQIFSQLYNNGEVPPLELARIGQRAENLFFGKPCGLMDQLACAVQGVLSIDFKDQAQPVIREVDVDFKAAGYQLVVVDTGGSHADLTPEYTAIPHEMGRAARVLGQERARGLTIDDVLQAAPAIRREAGDRAVLRLIHFIEETERAQAQAEALSQGKIDTYLDLVNASGDSSWRLLQNCISTTRPDEQGITLALALTRRYLQGQGAWRIQGGGFAGTIQAYVPLDRLDSYISSMEGVFGAGAVLPLSIRKPGRELIMPASSKGER</sequence>